<evidence type="ECO:0000313" key="4">
    <source>
        <dbReference type="Proteomes" id="UP000273828"/>
    </source>
</evidence>
<keyword evidence="3" id="KW-0378">Hydrolase</keyword>
<dbReference type="EMBL" id="REFY01000002">
    <property type="protein sequence ID" value="RQG91487.1"/>
    <property type="molecule type" value="Genomic_DNA"/>
</dbReference>
<gene>
    <name evidence="3" type="ORF">EA462_05860</name>
</gene>
<sequence length="694" mass="74116">MSRRLPRRRILSGSALLGTASLAGCLTRRGRGEPGPETATTSRSPSSSETRRTTDATTPDVDLEGLETFVDETVPDLLDDHDVVGASMAVVRSDGVELARGFGDADRADGIPVDADETTFRIGSVSKPFVWTAAMQLIEEGRIDPDEDVRNSLESVSISDAYDEPMTVAHLATHTAGFEERFRGTWIDDPDERRALADVLNESQPERVRPPGEIASYSNYGTALAGQLVADVAGTSFEDYVAESLFEPLSMTTATFEQPVPDGVSVSKGYTAFAGTVGEAPELGLEIAPAGAAVATATDVAQLVRALLGDGAVDGGRILESESVDATLDRWFTHHEAVSGIAFGLLEDERRGVRVLHHDGMVPGFYSYLLLVPEYDLGLFLTYNTNTGAAANAEVLDAFFEEFVPRTDAESSIETEPDGLPERTDDLAGTYRGVRIAESTHARLSSTLQAGEIDVSVDDDGYLVTDSDGGTTRWIEREPLVFDEVDGTGTLAFRDDGGELTHLFTGFHAYERISRHESLSLHGGLAGVTALGMVSGLAAWPLSWGWRRFGGGDPSDGPELGSNDDSASSASEASVGDEPQSRSTLGLSFAGPARARWIAGGSIASLFAFVAGVVTLLVLYPHTLLSDPPFAYELVSLLGLLGAGGAAASAGYAVVSWRDGYWGRLSRIHYALVVASVIGFCWLLWYWNLLRVPF</sequence>
<evidence type="ECO:0000256" key="1">
    <source>
        <dbReference type="SAM" id="MobiDB-lite"/>
    </source>
</evidence>
<dbReference type="Proteomes" id="UP000273828">
    <property type="component" value="Unassembled WGS sequence"/>
</dbReference>
<evidence type="ECO:0000259" key="2">
    <source>
        <dbReference type="Pfam" id="PF00144"/>
    </source>
</evidence>
<proteinExistence type="predicted"/>
<dbReference type="AlphaFoldDB" id="A0A3N6LSK3"/>
<dbReference type="GO" id="GO:0016787">
    <property type="term" value="F:hydrolase activity"/>
    <property type="evidence" value="ECO:0007669"/>
    <property type="project" value="UniProtKB-KW"/>
</dbReference>
<feature type="region of interest" description="Disordered" evidence="1">
    <location>
        <begin position="553"/>
        <end position="583"/>
    </location>
</feature>
<dbReference type="Gene3D" id="3.40.710.10">
    <property type="entry name" value="DD-peptidase/beta-lactamase superfamily"/>
    <property type="match status" value="1"/>
</dbReference>
<dbReference type="PROSITE" id="PS51257">
    <property type="entry name" value="PROKAR_LIPOPROTEIN"/>
    <property type="match status" value="1"/>
</dbReference>
<accession>A0A3N6LSK3</accession>
<keyword evidence="4" id="KW-1185">Reference proteome</keyword>
<name>A0A3N6LSK3_9EURY</name>
<feature type="domain" description="Beta-lactamase-related" evidence="2">
    <location>
        <begin position="70"/>
        <end position="391"/>
    </location>
</feature>
<dbReference type="PANTHER" id="PTHR46825">
    <property type="entry name" value="D-ALANYL-D-ALANINE-CARBOXYPEPTIDASE/ENDOPEPTIDASE AMPH"/>
    <property type="match status" value="1"/>
</dbReference>
<feature type="compositionally biased region" description="Low complexity" evidence="1">
    <location>
        <begin position="36"/>
        <end position="48"/>
    </location>
</feature>
<evidence type="ECO:0000313" key="3">
    <source>
        <dbReference type="EMBL" id="RQG91487.1"/>
    </source>
</evidence>
<feature type="region of interest" description="Disordered" evidence="1">
    <location>
        <begin position="24"/>
        <end position="60"/>
    </location>
</feature>
<dbReference type="InterPro" id="IPR050491">
    <property type="entry name" value="AmpC-like"/>
</dbReference>
<comment type="caution">
    <text evidence="3">The sequence shown here is derived from an EMBL/GenBank/DDBJ whole genome shotgun (WGS) entry which is preliminary data.</text>
</comment>
<reference evidence="3 4" key="1">
    <citation type="submission" date="2018-10" db="EMBL/GenBank/DDBJ databases">
        <title>Natrarchaeobius chitinivorans gen. nov., sp. nov., and Natrarchaeobius haloalkaliphilus sp. nov., alkaliphilic, chitin-utilizing haloarchaea from hypersaline alkaline lakes.</title>
        <authorList>
            <person name="Sorokin D.Y."/>
            <person name="Elcheninov A.G."/>
            <person name="Kostrikina N.A."/>
            <person name="Bale N.J."/>
            <person name="Sinninghe Damste J.S."/>
            <person name="Khijniak T.V."/>
            <person name="Kublanov I.V."/>
            <person name="Toshchakov S.V."/>
        </authorList>
    </citation>
    <scope>NUCLEOTIDE SEQUENCE [LARGE SCALE GENOMIC DNA]</scope>
    <source>
        <strain evidence="3 4">AArcht-Sl</strain>
    </source>
</reference>
<dbReference type="SUPFAM" id="SSF56601">
    <property type="entry name" value="beta-lactamase/transpeptidase-like"/>
    <property type="match status" value="1"/>
</dbReference>
<dbReference type="InterPro" id="IPR012338">
    <property type="entry name" value="Beta-lactam/transpept-like"/>
</dbReference>
<protein>
    <submittedName>
        <fullName evidence="3">Class A beta-lactamase-related serine hydrolase</fullName>
    </submittedName>
</protein>
<dbReference type="PANTHER" id="PTHR46825:SF9">
    <property type="entry name" value="BETA-LACTAMASE-RELATED DOMAIN-CONTAINING PROTEIN"/>
    <property type="match status" value="1"/>
</dbReference>
<organism evidence="3 4">
    <name type="scientific">Natrarchaeobius halalkaliphilus</name>
    <dbReference type="NCBI Taxonomy" id="1679091"/>
    <lineage>
        <taxon>Archaea</taxon>
        <taxon>Methanobacteriati</taxon>
        <taxon>Methanobacteriota</taxon>
        <taxon>Stenosarchaea group</taxon>
        <taxon>Halobacteria</taxon>
        <taxon>Halobacteriales</taxon>
        <taxon>Natrialbaceae</taxon>
        <taxon>Natrarchaeobius</taxon>
    </lineage>
</organism>
<dbReference type="OrthoDB" id="111095at2157"/>
<dbReference type="Pfam" id="PF00144">
    <property type="entry name" value="Beta-lactamase"/>
    <property type="match status" value="1"/>
</dbReference>
<dbReference type="InterPro" id="IPR001466">
    <property type="entry name" value="Beta-lactam-related"/>
</dbReference>
<dbReference type="RefSeq" id="WP_124177619.1">
    <property type="nucleotide sequence ID" value="NZ_REFY01000002.1"/>
</dbReference>